<dbReference type="RefSeq" id="WP_284217138.1">
    <property type="nucleotide sequence ID" value="NZ_BSOT01000005.1"/>
</dbReference>
<dbReference type="AlphaFoldDB" id="A0AA37SZH6"/>
<reference evidence="2" key="1">
    <citation type="journal article" date="2014" name="Int. J. Syst. Evol. Microbiol.">
        <title>Complete genome sequence of Corynebacterium casei LMG S-19264T (=DSM 44701T), isolated from a smear-ripened cheese.</title>
        <authorList>
            <consortium name="US DOE Joint Genome Institute (JGI-PGF)"/>
            <person name="Walter F."/>
            <person name="Albersmeier A."/>
            <person name="Kalinowski J."/>
            <person name="Ruckert C."/>
        </authorList>
    </citation>
    <scope>NUCLEOTIDE SEQUENCE</scope>
    <source>
        <strain evidence="2">NBRC 110023</strain>
    </source>
</reference>
<dbReference type="Proteomes" id="UP001156601">
    <property type="component" value="Unassembled WGS sequence"/>
</dbReference>
<dbReference type="InterPro" id="IPR023214">
    <property type="entry name" value="HAD_sf"/>
</dbReference>
<feature type="region of interest" description="Disordered" evidence="1">
    <location>
        <begin position="1"/>
        <end position="28"/>
    </location>
</feature>
<dbReference type="CDD" id="cd01427">
    <property type="entry name" value="HAD_like"/>
    <property type="match status" value="1"/>
</dbReference>
<dbReference type="Gene3D" id="1.10.150.400">
    <property type="match status" value="1"/>
</dbReference>
<keyword evidence="3" id="KW-1185">Reference proteome</keyword>
<dbReference type="InterPro" id="IPR036412">
    <property type="entry name" value="HAD-like_sf"/>
</dbReference>
<dbReference type="InterPro" id="IPR007739">
    <property type="entry name" value="RgpF"/>
</dbReference>
<dbReference type="Gene3D" id="3.40.50.1000">
    <property type="entry name" value="HAD superfamily/HAD-like"/>
    <property type="match status" value="1"/>
</dbReference>
<dbReference type="EMBL" id="BSOT01000005">
    <property type="protein sequence ID" value="GLR70860.1"/>
    <property type="molecule type" value="Genomic_DNA"/>
</dbReference>
<proteinExistence type="predicted"/>
<reference evidence="2" key="2">
    <citation type="submission" date="2023-01" db="EMBL/GenBank/DDBJ databases">
        <title>Draft genome sequence of Agaribacter marinus strain NBRC 110023.</title>
        <authorList>
            <person name="Sun Q."/>
            <person name="Mori K."/>
        </authorList>
    </citation>
    <scope>NUCLEOTIDE SEQUENCE</scope>
    <source>
        <strain evidence="2">NBRC 110023</strain>
    </source>
</reference>
<name>A0AA37SZH6_9ALTE</name>
<evidence type="ECO:0000256" key="1">
    <source>
        <dbReference type="SAM" id="MobiDB-lite"/>
    </source>
</evidence>
<sequence length="663" mass="77147">MNEEVKSKMTESTSIEHDDIHLKDDSQSGVKSEERHVYGYTMKNYLEMLEAAKALDVFDREYYEAHCGKFESELAAFKDAIRKTRFSNTNPSPSFDTEAYMRMNLDVYHENTSALAHYICHGAEDKRKAMPAMQRWTPASALVATETMGWQSQKVAIVLHIFYEDFVEKFAESIAKFPITVDVFVTVATPELADLASLKYRGLDNVNKLKVAVAENRGRNFGPFLVEFSDELLDYDLMCHLHSKKSLYSGRAQTQWFDYVHEYILNDTHVVSCLLRLFDEHQELGIFYPTSFWMMPSWVNHWTCNKPHASTFINDWGIELKSNFLNYPASGMFWVRPKAVKQWLGKSYVYSDFPQEPLPNDGSYLHALERAIGLLVEKNEYKQFFYHPASAKFTTDKSYIYMNYHKPVRQFFNEVRNFEIVSFDIFDTVLRREFQVSDLAKLKLGQVLASQDLVPTAGQFVKTRNDIEHQLRIDNGFSGDVSIVQVYDRMSELFQCEKSQAQNWAELEFEFDLESIKPKPEVVDLVYRLHELDRDIWFISDTYYTERQIATLLQAIGITIPHKLFISSELGLRKDAGTMWQYISELIKNKKKTYMHIGDNVRSDAQICGDYGLTNMHILHPVDKWQAKNLPDNRVCVDELDLQDVNKWGPLVSRFGRYPFFGE</sequence>
<evidence type="ECO:0008006" key="4">
    <source>
        <dbReference type="Google" id="ProtNLM"/>
    </source>
</evidence>
<accession>A0AA37SZH6</accession>
<gene>
    <name evidence="2" type="ORF">GCM10007852_17680</name>
</gene>
<evidence type="ECO:0000313" key="3">
    <source>
        <dbReference type="Proteomes" id="UP001156601"/>
    </source>
</evidence>
<protein>
    <recommendedName>
        <fullName evidence="4">Rhamnan synthesis protein F</fullName>
    </recommendedName>
</protein>
<dbReference type="SUPFAM" id="SSF56784">
    <property type="entry name" value="HAD-like"/>
    <property type="match status" value="1"/>
</dbReference>
<dbReference type="Pfam" id="PF00702">
    <property type="entry name" value="Hydrolase"/>
    <property type="match status" value="1"/>
</dbReference>
<organism evidence="2 3">
    <name type="scientific">Agaribacter marinus</name>
    <dbReference type="NCBI Taxonomy" id="1431249"/>
    <lineage>
        <taxon>Bacteria</taxon>
        <taxon>Pseudomonadati</taxon>
        <taxon>Pseudomonadota</taxon>
        <taxon>Gammaproteobacteria</taxon>
        <taxon>Alteromonadales</taxon>
        <taxon>Alteromonadaceae</taxon>
        <taxon>Agaribacter</taxon>
    </lineage>
</organism>
<evidence type="ECO:0000313" key="2">
    <source>
        <dbReference type="EMBL" id="GLR70860.1"/>
    </source>
</evidence>
<dbReference type="Pfam" id="PF05045">
    <property type="entry name" value="RgpF"/>
    <property type="match status" value="1"/>
</dbReference>
<comment type="caution">
    <text evidence="2">The sequence shown here is derived from an EMBL/GenBank/DDBJ whole genome shotgun (WGS) entry which is preliminary data.</text>
</comment>